<evidence type="ECO:0000256" key="1">
    <source>
        <dbReference type="SAM" id="Coils"/>
    </source>
</evidence>
<dbReference type="InterPro" id="IPR052534">
    <property type="entry name" value="Extracell_DNA_Util/SecSys_Comp"/>
</dbReference>
<sequence>MTTKLYIAYYGDYVSIVEGSYNKKREKFNIKNKYFLPESDINLDYDADKYELLRQALMRSNFKSKNVILCLNTREVILKSNKIPKIDKKDLEGLMNIEIDEMISLDRDSHVFSYEVTAEDEVEGTKYLEMILAAIPNNEVNKIIEVLGEFKLNVEIIDTLATSYLRILKIIEYKDIMIANIGDYGTVIDIYKDDKLFMHDNIPIKITDENSVYQSSSIASEVNGLMNYYSSRNFGKSVDRIVTVGKYAYNKDLVNAFKMVFSSELVTGLENLFDIDESLKGNIDESEISLIVDALGCMLNGESKKVCHYMNLLPKNLKLKQRRKEIRRKAYIASPIILILMAIPYIAMDYVIKNEKNQLDNLNFKITQTELKEKQIDKIKKDIDDKKNELKIYDMILSKEVTWSPILNSIDESILTSVDITKLDFRYDENLVKHNDNRKDQEKIPLYEQIPNLITIEGDASSTRNVGQFLYELNNSIYFKKAKLENLKRDENKGIYSYIIKAYLKEGVVLNG</sequence>
<proteinExistence type="predicted"/>
<evidence type="ECO:0000256" key="2">
    <source>
        <dbReference type="SAM" id="Phobius"/>
    </source>
</evidence>
<dbReference type="SUPFAM" id="SSF53067">
    <property type="entry name" value="Actin-like ATPase domain"/>
    <property type="match status" value="1"/>
</dbReference>
<dbReference type="PANTHER" id="PTHR40278">
    <property type="entry name" value="DNA UTILIZATION PROTEIN HOFN"/>
    <property type="match status" value="1"/>
</dbReference>
<name>A0A0C7GBM5_PARSO</name>
<evidence type="ECO:0000313" key="3">
    <source>
        <dbReference type="EMBL" id="CEP41558.1"/>
    </source>
</evidence>
<dbReference type="EMBL" id="CEKZ01000026">
    <property type="protein sequence ID" value="CEP41558.1"/>
    <property type="molecule type" value="Genomic_DNA"/>
</dbReference>
<dbReference type="PANTHER" id="PTHR40278:SF1">
    <property type="entry name" value="DNA UTILIZATION PROTEIN HOFN"/>
    <property type="match status" value="1"/>
</dbReference>
<keyword evidence="2" id="KW-0472">Membrane</keyword>
<reference evidence="4" key="1">
    <citation type="submission" date="2015-01" db="EMBL/GenBank/DDBJ databases">
        <authorList>
            <person name="Aslett M.A."/>
            <person name="De Silva N."/>
        </authorList>
    </citation>
    <scope>NUCLEOTIDE SEQUENCE [LARGE SCALE GENOMIC DNA]</scope>
    <source>
        <strain evidence="4">R28058</strain>
    </source>
</reference>
<accession>A0A0C7GBM5</accession>
<protein>
    <submittedName>
        <fullName evidence="3">Membrane protein</fullName>
    </submittedName>
</protein>
<keyword evidence="2" id="KW-0812">Transmembrane</keyword>
<dbReference type="Proteomes" id="UP000049127">
    <property type="component" value="Unassembled WGS sequence"/>
</dbReference>
<dbReference type="AlphaFoldDB" id="A0A0C7GBM5"/>
<organism evidence="3 4">
    <name type="scientific">Paraclostridium sordellii</name>
    <name type="common">Clostridium sordellii</name>
    <dbReference type="NCBI Taxonomy" id="1505"/>
    <lineage>
        <taxon>Bacteria</taxon>
        <taxon>Bacillati</taxon>
        <taxon>Bacillota</taxon>
        <taxon>Clostridia</taxon>
        <taxon>Peptostreptococcales</taxon>
        <taxon>Peptostreptococcaceae</taxon>
        <taxon>Paraclostridium</taxon>
    </lineage>
</organism>
<feature type="transmembrane region" description="Helical" evidence="2">
    <location>
        <begin position="330"/>
        <end position="348"/>
    </location>
</feature>
<dbReference type="RefSeq" id="WP_055343217.1">
    <property type="nucleotide sequence ID" value="NZ_CDNI01000026.1"/>
</dbReference>
<dbReference type="InterPro" id="IPR043129">
    <property type="entry name" value="ATPase_NBD"/>
</dbReference>
<keyword evidence="1" id="KW-0175">Coiled coil</keyword>
<gene>
    <name evidence="3" type="ORF">R28058_31831</name>
</gene>
<feature type="coiled-coil region" evidence="1">
    <location>
        <begin position="352"/>
        <end position="389"/>
    </location>
</feature>
<dbReference type="OrthoDB" id="1747983at2"/>
<evidence type="ECO:0000313" key="4">
    <source>
        <dbReference type="Proteomes" id="UP000049127"/>
    </source>
</evidence>
<keyword evidence="2" id="KW-1133">Transmembrane helix</keyword>